<evidence type="ECO:0000313" key="2">
    <source>
        <dbReference type="Proteomes" id="UP000541636"/>
    </source>
</evidence>
<dbReference type="Proteomes" id="UP000541636">
    <property type="component" value="Unassembled WGS sequence"/>
</dbReference>
<accession>A0A846ZRK5</accession>
<proteinExistence type="predicted"/>
<dbReference type="AlphaFoldDB" id="A0A846ZRK5"/>
<comment type="caution">
    <text evidence="1">The sequence shown here is derived from an EMBL/GenBank/DDBJ whole genome shotgun (WGS) entry which is preliminary data.</text>
</comment>
<dbReference type="EMBL" id="JAAZQD010000006">
    <property type="protein sequence ID" value="NKZ40063.1"/>
    <property type="molecule type" value="Genomic_DNA"/>
</dbReference>
<evidence type="ECO:0000313" key="1">
    <source>
        <dbReference type="EMBL" id="NKZ40063.1"/>
    </source>
</evidence>
<gene>
    <name evidence="1" type="ORF">HF690_13980</name>
</gene>
<organism evidence="1 2">
    <name type="scientific">Oleiagrimonas citrea</name>
    <dbReference type="NCBI Taxonomy" id="1665687"/>
    <lineage>
        <taxon>Bacteria</taxon>
        <taxon>Pseudomonadati</taxon>
        <taxon>Pseudomonadota</taxon>
        <taxon>Gammaproteobacteria</taxon>
        <taxon>Lysobacterales</taxon>
        <taxon>Rhodanobacteraceae</taxon>
        <taxon>Oleiagrimonas</taxon>
    </lineage>
</organism>
<name>A0A846ZRK5_9GAMM</name>
<dbReference type="RefSeq" id="WP_168609882.1">
    <property type="nucleotide sequence ID" value="NZ_JAAZQD010000006.1"/>
</dbReference>
<sequence>MSSDQRPQDLNIAQTGKWLYGDTVFLPVDIIALDYDFWYEIGKADDQLEPDETPQQMGSDGYLYYVRFRRAGHLEAPTWVDSGGYVCIQDAMTYAESRVPTCIHWSGTASRG</sequence>
<reference evidence="1 2" key="1">
    <citation type="journal article" date="2017" name="Int. J. Syst. Evol. Microbiol.">
        <title>Oleiagrimonas citrea sp. nov., a marine bacterium isolated from tidal flat sediment and emended description of the genus Oleiagrimonas Fang et al. 2015 and Oleiagrimonas soli.</title>
        <authorList>
            <person name="Yang S.H."/>
            <person name="Seo H.S."/>
            <person name="Seong C.N."/>
            <person name="Kwon K.K."/>
        </authorList>
    </citation>
    <scope>NUCLEOTIDE SEQUENCE [LARGE SCALE GENOMIC DNA]</scope>
    <source>
        <strain evidence="1 2">MEBiC09124</strain>
    </source>
</reference>
<keyword evidence="2" id="KW-1185">Reference proteome</keyword>
<protein>
    <submittedName>
        <fullName evidence="1">Uncharacterized protein</fullName>
    </submittedName>
</protein>